<dbReference type="EC" id="2.3.2.26" evidence="2"/>
<comment type="catalytic activity">
    <reaction evidence="1">
        <text>S-ubiquitinyl-[E2 ubiquitin-conjugating enzyme]-L-cysteine + [acceptor protein]-L-lysine = [E2 ubiquitin-conjugating enzyme]-L-cysteine + N(6)-ubiquitinyl-[acceptor protein]-L-lysine.</text>
        <dbReference type="EC" id="2.3.2.26"/>
    </reaction>
</comment>
<keyword evidence="8" id="KW-1185">Reference proteome</keyword>
<proteinExistence type="predicted"/>
<dbReference type="Gene3D" id="3.90.1750.10">
    <property type="entry name" value="Hect, E3 ligase catalytic domains"/>
    <property type="match status" value="1"/>
</dbReference>
<dbReference type="PROSITE" id="PS50237">
    <property type="entry name" value="HECT"/>
    <property type="match status" value="1"/>
</dbReference>
<dbReference type="STRING" id="329046.A0A1Y2CK91"/>
<feature type="active site" description="Glycyl thioester intermediate" evidence="5">
    <location>
        <position position="402"/>
    </location>
</feature>
<dbReference type="InterPro" id="IPR035983">
    <property type="entry name" value="Hect_E3_ubiquitin_ligase"/>
</dbReference>
<dbReference type="Gene3D" id="3.30.2410.10">
    <property type="entry name" value="Hect, E3 ligase catalytic domain"/>
    <property type="match status" value="1"/>
</dbReference>
<evidence type="ECO:0000259" key="6">
    <source>
        <dbReference type="PROSITE" id="PS50237"/>
    </source>
</evidence>
<dbReference type="AlphaFoldDB" id="A0A1Y2CK91"/>
<organism evidence="7 8">
    <name type="scientific">Rhizoclosmatium globosum</name>
    <dbReference type="NCBI Taxonomy" id="329046"/>
    <lineage>
        <taxon>Eukaryota</taxon>
        <taxon>Fungi</taxon>
        <taxon>Fungi incertae sedis</taxon>
        <taxon>Chytridiomycota</taxon>
        <taxon>Chytridiomycota incertae sedis</taxon>
        <taxon>Chytridiomycetes</taxon>
        <taxon>Chytridiales</taxon>
        <taxon>Chytriomycetaceae</taxon>
        <taxon>Rhizoclosmatium</taxon>
    </lineage>
</organism>
<dbReference type="GO" id="GO:0006511">
    <property type="term" value="P:ubiquitin-dependent protein catabolic process"/>
    <property type="evidence" value="ECO:0007669"/>
    <property type="project" value="TreeGrafter"/>
</dbReference>
<dbReference type="SUPFAM" id="SSF56204">
    <property type="entry name" value="Hect, E3 ligase catalytic domain"/>
    <property type="match status" value="1"/>
</dbReference>
<evidence type="ECO:0000256" key="1">
    <source>
        <dbReference type="ARBA" id="ARBA00000885"/>
    </source>
</evidence>
<dbReference type="InterPro" id="IPR000569">
    <property type="entry name" value="HECT_dom"/>
</dbReference>
<accession>A0A1Y2CK91</accession>
<keyword evidence="4 5" id="KW-0833">Ubl conjugation pathway</keyword>
<gene>
    <name evidence="7" type="ORF">BCR33DRAFT_658324</name>
</gene>
<dbReference type="Pfam" id="PF00632">
    <property type="entry name" value="HECT"/>
    <property type="match status" value="1"/>
</dbReference>
<comment type="caution">
    <text evidence="7">The sequence shown here is derived from an EMBL/GenBank/DDBJ whole genome shotgun (WGS) entry which is preliminary data.</text>
</comment>
<dbReference type="SMART" id="SM00119">
    <property type="entry name" value="HECTc"/>
    <property type="match status" value="1"/>
</dbReference>
<dbReference type="GO" id="GO:0000209">
    <property type="term" value="P:protein polyubiquitination"/>
    <property type="evidence" value="ECO:0007669"/>
    <property type="project" value="InterPro"/>
</dbReference>
<reference evidence="7 8" key="1">
    <citation type="submission" date="2016-07" db="EMBL/GenBank/DDBJ databases">
        <title>Pervasive Adenine N6-methylation of Active Genes in Fungi.</title>
        <authorList>
            <consortium name="DOE Joint Genome Institute"/>
            <person name="Mondo S.J."/>
            <person name="Dannebaum R.O."/>
            <person name="Kuo R.C."/>
            <person name="Labutti K."/>
            <person name="Haridas S."/>
            <person name="Kuo A."/>
            <person name="Salamov A."/>
            <person name="Ahrendt S.R."/>
            <person name="Lipzen A."/>
            <person name="Sullivan W."/>
            <person name="Andreopoulos W.B."/>
            <person name="Clum A."/>
            <person name="Lindquist E."/>
            <person name="Daum C."/>
            <person name="Ramamoorthy G.K."/>
            <person name="Gryganskyi A."/>
            <person name="Culley D."/>
            <person name="Magnuson J.K."/>
            <person name="James T.Y."/>
            <person name="O'Malley M.A."/>
            <person name="Stajich J.E."/>
            <person name="Spatafora J.W."/>
            <person name="Visel A."/>
            <person name="Grigoriev I.V."/>
        </authorList>
    </citation>
    <scope>NUCLEOTIDE SEQUENCE [LARGE SCALE GENOMIC DNA]</scope>
    <source>
        <strain evidence="7 8">JEL800</strain>
    </source>
</reference>
<evidence type="ECO:0000256" key="2">
    <source>
        <dbReference type="ARBA" id="ARBA00012485"/>
    </source>
</evidence>
<evidence type="ECO:0000256" key="4">
    <source>
        <dbReference type="ARBA" id="ARBA00022786"/>
    </source>
</evidence>
<evidence type="ECO:0000256" key="5">
    <source>
        <dbReference type="PROSITE-ProRule" id="PRU00104"/>
    </source>
</evidence>
<dbReference type="CDD" id="cd00078">
    <property type="entry name" value="HECTc"/>
    <property type="match status" value="1"/>
</dbReference>
<keyword evidence="3" id="KW-0808">Transferase</keyword>
<dbReference type="Proteomes" id="UP000193642">
    <property type="component" value="Unassembled WGS sequence"/>
</dbReference>
<dbReference type="PANTHER" id="PTHR45700:SF2">
    <property type="entry name" value="UBIQUITIN-PROTEIN LIGASE E3C"/>
    <property type="match status" value="1"/>
</dbReference>
<dbReference type="FunFam" id="3.30.2410.10:FF:000011">
    <property type="entry name" value="Putative Ubiquitin-protein ligase E3C"/>
    <property type="match status" value="1"/>
</dbReference>
<feature type="domain" description="HECT" evidence="6">
    <location>
        <begin position="102"/>
        <end position="434"/>
    </location>
</feature>
<evidence type="ECO:0000313" key="7">
    <source>
        <dbReference type="EMBL" id="ORY47431.1"/>
    </source>
</evidence>
<dbReference type="GO" id="GO:0061630">
    <property type="term" value="F:ubiquitin protein ligase activity"/>
    <property type="evidence" value="ECO:0007669"/>
    <property type="project" value="UniProtKB-EC"/>
</dbReference>
<protein>
    <recommendedName>
        <fullName evidence="2">HECT-type E3 ubiquitin transferase</fullName>
        <ecNumber evidence="2">2.3.2.26</ecNumber>
    </recommendedName>
</protein>
<dbReference type="InterPro" id="IPR044611">
    <property type="entry name" value="E3A/B/C-like"/>
</dbReference>
<dbReference type="OrthoDB" id="8068875at2759"/>
<evidence type="ECO:0000256" key="3">
    <source>
        <dbReference type="ARBA" id="ARBA00022679"/>
    </source>
</evidence>
<name>A0A1Y2CK91_9FUNG</name>
<dbReference type="EMBL" id="MCGO01000014">
    <property type="protein sequence ID" value="ORY47431.1"/>
    <property type="molecule type" value="Genomic_DNA"/>
</dbReference>
<sequence>MQTFIENAIADPSIENPSTITTPTQVRLVSSTSPRHQILTKMPYVIPFETRAKIFRAWIYGDRIASGLDDAQWLRPRARVSIRRSHIFEDAYKTLSPLGPALKNRIAITFVSALDGEVEAGIDGGGVFKEFLSELLREVFGESRVPLFTTTPDHLIYPAPLSDDKMHLRYMEFFGRVLGKALYEGVLIDAEFAGFFLSKWLNRQSYLDDLRTLDVELYNGLMFLKTYTGDVERDFALNFTAVEEGGRVVEIVPGGAGIPVTKENRIAYIYRMANYKLNVRIGRPCRAFFEGLNTLINAKWLKIFNQSELQLLLGGATTPIDLEDLKRNITYGGDFHELHPTIRLFWDVVESEDVSEEDRRLLVKFVTSCARPPLLGFGELKPGFCIRPSGESEDRLPSASTCVNMLKLPEYKTREALRSKLLYAVRSNAGFELS</sequence>
<dbReference type="FunFam" id="3.30.2160.10:FF:000002">
    <property type="entry name" value="Putative Ubiquitin-protein ligase E3C"/>
    <property type="match status" value="1"/>
</dbReference>
<evidence type="ECO:0000313" key="8">
    <source>
        <dbReference type="Proteomes" id="UP000193642"/>
    </source>
</evidence>
<dbReference type="PANTHER" id="PTHR45700">
    <property type="entry name" value="UBIQUITIN-PROTEIN LIGASE E3C"/>
    <property type="match status" value="1"/>
</dbReference>
<dbReference type="Gene3D" id="3.30.2160.10">
    <property type="entry name" value="Hect, E3 ligase catalytic domain"/>
    <property type="match status" value="1"/>
</dbReference>